<evidence type="ECO:0000259" key="6">
    <source>
        <dbReference type="Pfam" id="PF13193"/>
    </source>
</evidence>
<dbReference type="AlphaFoldDB" id="A0A6N7YTE8"/>
<dbReference type="Gene3D" id="3.30.300.30">
    <property type="match status" value="1"/>
</dbReference>
<dbReference type="PRINTS" id="PR00081">
    <property type="entry name" value="GDHRDH"/>
</dbReference>
<dbReference type="PANTHER" id="PTHR24096:SF149">
    <property type="entry name" value="AMP-BINDING DOMAIN-CONTAINING PROTEIN-RELATED"/>
    <property type="match status" value="1"/>
</dbReference>
<comment type="similarity">
    <text evidence="1">Belongs to the ATP-dependent AMP-binding enzyme family.</text>
</comment>
<dbReference type="SUPFAM" id="SSF51735">
    <property type="entry name" value="NAD(P)-binding Rossmann-fold domains"/>
    <property type="match status" value="1"/>
</dbReference>
<feature type="compositionally biased region" description="Polar residues" evidence="4">
    <location>
        <begin position="17"/>
        <end position="27"/>
    </location>
</feature>
<dbReference type="Pfam" id="PF00106">
    <property type="entry name" value="adh_short"/>
    <property type="match status" value="1"/>
</dbReference>
<evidence type="ECO:0000259" key="5">
    <source>
        <dbReference type="Pfam" id="PF00501"/>
    </source>
</evidence>
<dbReference type="Pfam" id="PF13193">
    <property type="entry name" value="AMP-binding_C"/>
    <property type="match status" value="1"/>
</dbReference>
<feature type="domain" description="AMP-dependent synthetase/ligase" evidence="5">
    <location>
        <begin position="44"/>
        <end position="398"/>
    </location>
</feature>
<dbReference type="Gene3D" id="3.40.50.12780">
    <property type="entry name" value="N-terminal domain of ligase-like"/>
    <property type="match status" value="1"/>
</dbReference>
<evidence type="ECO:0000256" key="4">
    <source>
        <dbReference type="SAM" id="MobiDB-lite"/>
    </source>
</evidence>
<proteinExistence type="inferred from homology"/>
<feature type="region of interest" description="Disordered" evidence="4">
    <location>
        <begin position="1"/>
        <end position="31"/>
    </location>
</feature>
<dbReference type="EMBL" id="WMBA01000019">
    <property type="protein sequence ID" value="MTD55218.1"/>
    <property type="molecule type" value="Genomic_DNA"/>
</dbReference>
<dbReference type="Pfam" id="PF00501">
    <property type="entry name" value="AMP-binding"/>
    <property type="match status" value="1"/>
</dbReference>
<feature type="compositionally biased region" description="Basic and acidic residues" evidence="4">
    <location>
        <begin position="1"/>
        <end position="12"/>
    </location>
</feature>
<accession>A0A6N7YTE8</accession>
<evidence type="ECO:0000313" key="8">
    <source>
        <dbReference type="Proteomes" id="UP000440096"/>
    </source>
</evidence>
<name>A0A6N7YTE8_9PSEU</name>
<dbReference type="InterPro" id="IPR042099">
    <property type="entry name" value="ANL_N_sf"/>
</dbReference>
<protein>
    <submittedName>
        <fullName evidence="7">SDR family NAD(P)-dependent oxidoreductase</fullName>
    </submittedName>
</protein>
<dbReference type="CDD" id="cd05233">
    <property type="entry name" value="SDR_c"/>
    <property type="match status" value="1"/>
</dbReference>
<comment type="caution">
    <text evidence="7">The sequence shown here is derived from an EMBL/GenBank/DDBJ whole genome shotgun (WGS) entry which is preliminary data.</text>
</comment>
<evidence type="ECO:0000256" key="2">
    <source>
        <dbReference type="ARBA" id="ARBA00006484"/>
    </source>
</evidence>
<dbReference type="Proteomes" id="UP000440096">
    <property type="component" value="Unassembled WGS sequence"/>
</dbReference>
<dbReference type="InterPro" id="IPR045851">
    <property type="entry name" value="AMP-bd_C_sf"/>
</dbReference>
<dbReference type="InterPro" id="IPR025110">
    <property type="entry name" value="AMP-bd_C"/>
</dbReference>
<evidence type="ECO:0000256" key="1">
    <source>
        <dbReference type="ARBA" id="ARBA00006432"/>
    </source>
</evidence>
<keyword evidence="8" id="KW-1185">Reference proteome</keyword>
<comment type="similarity">
    <text evidence="2">Belongs to the short-chain dehydrogenases/reductases (SDR) family.</text>
</comment>
<dbReference type="SUPFAM" id="SSF56801">
    <property type="entry name" value="Acetyl-CoA synthetase-like"/>
    <property type="match status" value="1"/>
</dbReference>
<dbReference type="PANTHER" id="PTHR24096">
    <property type="entry name" value="LONG-CHAIN-FATTY-ACID--COA LIGASE"/>
    <property type="match status" value="1"/>
</dbReference>
<feature type="domain" description="AMP-binding enzyme C-terminal" evidence="6">
    <location>
        <begin position="449"/>
        <end position="522"/>
    </location>
</feature>
<dbReference type="InterPro" id="IPR020904">
    <property type="entry name" value="Sc_DH/Rdtase_CS"/>
</dbReference>
<dbReference type="InterPro" id="IPR002347">
    <property type="entry name" value="SDR_fam"/>
</dbReference>
<gene>
    <name evidence="7" type="ORF">GKO32_14695</name>
</gene>
<keyword evidence="3" id="KW-0436">Ligase</keyword>
<evidence type="ECO:0000256" key="3">
    <source>
        <dbReference type="ARBA" id="ARBA00022598"/>
    </source>
</evidence>
<dbReference type="Gene3D" id="3.40.50.720">
    <property type="entry name" value="NAD(P)-binding Rossmann-like Domain"/>
    <property type="match status" value="1"/>
</dbReference>
<dbReference type="PROSITE" id="PS00061">
    <property type="entry name" value="ADH_SHORT"/>
    <property type="match status" value="1"/>
</dbReference>
<dbReference type="OrthoDB" id="9803968at2"/>
<sequence length="780" mass="81509">MTVHCGHRERCDAVPPQHSTASVSSTLPPARPGDEGLAHFVFSRAQANAGRTALVDRSRSGDARRWNYAQLTSAVSSLARSLRSAGLREGDVVALLTENSAEFVIAYHGILAAGGVVLPLDPRGTKEEWTAELTRGRAEALIAEAALWPTPPPPALGVIRIGEAGDGEIPWDRLVSTDDDSVEVPAAAGGDRPAVLMSSSGTQGLPKKVVVTHHNLAAGLAQIDEVHRLGDTDTVTCVGPLRHIYGMQMAMNPALRAGITLVIGPARFAIAEFMKWLDEDGVTVAYLVPSVVAEIAALPDPVIPRALRLVVSGGAPLPATAAAGCEKALHVPVVQGFGMTEGGCVSFTPDGAGRTGTVGVVLPGTDARFVDPATGTDTGGDRPGELWVRGPQITPGYLDDNAGLVPVRDAEGWFRTGDLAVLDPGGYLRIVGRLKSLIKYKGHQVSPAELEEILVAHPSVADALVVGQPDPVAGELPKAYVVVDPPVPLAEVTAHVAGRVAAHKRIRVIERVPEIPRSVTGKPARPPALRVLVTGGGRGLGREFTTSVVAAGGSVLAVGRDEAALASTAEAVRELPGRLEYFPADLTDPAALIDAVRAAEDAFGGIDVLVNNAGVPGPHGRMWEVEPSEWRATFDVNLLAAQQAVHTVVPAMVARGFGRVVNVVSRSGRLSWPGVSAYAVSKAALIALTANLGKELRDTGVTTVAFDPGLVDIGLTRGHLDRGEVGHAAADRVLRFLVRAQDNGQFTPLPDSITAFSRIVTGGADERSGEYVTVEELLSP</sequence>
<organism evidence="7 8">
    <name type="scientific">Amycolatopsis pithecellobii</name>
    <dbReference type="NCBI Taxonomy" id="664692"/>
    <lineage>
        <taxon>Bacteria</taxon>
        <taxon>Bacillati</taxon>
        <taxon>Actinomycetota</taxon>
        <taxon>Actinomycetes</taxon>
        <taxon>Pseudonocardiales</taxon>
        <taxon>Pseudonocardiaceae</taxon>
        <taxon>Amycolatopsis</taxon>
    </lineage>
</organism>
<evidence type="ECO:0000313" key="7">
    <source>
        <dbReference type="EMBL" id="MTD55218.1"/>
    </source>
</evidence>
<dbReference type="InterPro" id="IPR036291">
    <property type="entry name" value="NAD(P)-bd_dom_sf"/>
</dbReference>
<reference evidence="7 8" key="1">
    <citation type="submission" date="2019-11" db="EMBL/GenBank/DDBJ databases">
        <title>Draft genome of Amycolatopsis RM579.</title>
        <authorList>
            <person name="Duangmal K."/>
            <person name="Mingma R."/>
        </authorList>
    </citation>
    <scope>NUCLEOTIDE SEQUENCE [LARGE SCALE GENOMIC DNA]</scope>
    <source>
        <strain evidence="7 8">RM579</strain>
    </source>
</reference>
<dbReference type="GO" id="GO:0016405">
    <property type="term" value="F:CoA-ligase activity"/>
    <property type="evidence" value="ECO:0007669"/>
    <property type="project" value="TreeGrafter"/>
</dbReference>
<dbReference type="PRINTS" id="PR00080">
    <property type="entry name" value="SDRFAMILY"/>
</dbReference>
<dbReference type="InterPro" id="IPR000873">
    <property type="entry name" value="AMP-dep_synth/lig_dom"/>
</dbReference>